<gene>
    <name evidence="3" type="ORF">ZOSMA_214G00230</name>
</gene>
<feature type="chain" id="PRO_5005527845" evidence="1">
    <location>
        <begin position="20"/>
        <end position="136"/>
    </location>
</feature>
<dbReference type="Proteomes" id="UP000036987">
    <property type="component" value="Unassembled WGS sequence"/>
</dbReference>
<accession>A0A0K9PMH2</accession>
<dbReference type="AlphaFoldDB" id="A0A0K9PMH2"/>
<dbReference type="Pfam" id="PF00188">
    <property type="entry name" value="CAP"/>
    <property type="match status" value="1"/>
</dbReference>
<dbReference type="InterPro" id="IPR035940">
    <property type="entry name" value="CAP_sf"/>
</dbReference>
<comment type="caution">
    <text evidence="3">The sequence shown here is derived from an EMBL/GenBank/DDBJ whole genome shotgun (WGS) entry which is preliminary data.</text>
</comment>
<name>A0A0K9PMH2_ZOSMR</name>
<evidence type="ECO:0000259" key="2">
    <source>
        <dbReference type="SMART" id="SM00198"/>
    </source>
</evidence>
<dbReference type="InterPro" id="IPR014044">
    <property type="entry name" value="CAP_dom"/>
</dbReference>
<dbReference type="OMA" id="RIDDCAM"/>
<dbReference type="GO" id="GO:0005615">
    <property type="term" value="C:extracellular space"/>
    <property type="evidence" value="ECO:0000318"/>
    <property type="project" value="GO_Central"/>
</dbReference>
<dbReference type="OrthoDB" id="1157567at2759"/>
<reference evidence="4" key="1">
    <citation type="journal article" date="2016" name="Nature">
        <title>The genome of the seagrass Zostera marina reveals angiosperm adaptation to the sea.</title>
        <authorList>
            <person name="Olsen J.L."/>
            <person name="Rouze P."/>
            <person name="Verhelst B."/>
            <person name="Lin Y.-C."/>
            <person name="Bayer T."/>
            <person name="Collen J."/>
            <person name="Dattolo E."/>
            <person name="De Paoli E."/>
            <person name="Dittami S."/>
            <person name="Maumus F."/>
            <person name="Michel G."/>
            <person name="Kersting A."/>
            <person name="Lauritano C."/>
            <person name="Lohaus R."/>
            <person name="Toepel M."/>
            <person name="Tonon T."/>
            <person name="Vanneste K."/>
            <person name="Amirebrahimi M."/>
            <person name="Brakel J."/>
            <person name="Bostroem C."/>
            <person name="Chovatia M."/>
            <person name="Grimwood J."/>
            <person name="Jenkins J.W."/>
            <person name="Jueterbock A."/>
            <person name="Mraz A."/>
            <person name="Stam W.T."/>
            <person name="Tice H."/>
            <person name="Bornberg-Bauer E."/>
            <person name="Green P.J."/>
            <person name="Pearson G.A."/>
            <person name="Procaccini G."/>
            <person name="Duarte C.M."/>
            <person name="Schmutz J."/>
            <person name="Reusch T.B.H."/>
            <person name="Van de Peer Y."/>
        </authorList>
    </citation>
    <scope>NUCLEOTIDE SEQUENCE [LARGE SCALE GENOMIC DNA]</scope>
    <source>
        <strain evidence="4">cv. Finnish</strain>
    </source>
</reference>
<organism evidence="3 4">
    <name type="scientific">Zostera marina</name>
    <name type="common">Eelgrass</name>
    <dbReference type="NCBI Taxonomy" id="29655"/>
    <lineage>
        <taxon>Eukaryota</taxon>
        <taxon>Viridiplantae</taxon>
        <taxon>Streptophyta</taxon>
        <taxon>Embryophyta</taxon>
        <taxon>Tracheophyta</taxon>
        <taxon>Spermatophyta</taxon>
        <taxon>Magnoliopsida</taxon>
        <taxon>Liliopsida</taxon>
        <taxon>Zosteraceae</taxon>
        <taxon>Zostera</taxon>
    </lineage>
</organism>
<sequence length="136" mass="14705">MIFVISLILLAMVSPCVQSQNGPGDFLAPHNAARQEAGVAPLVWSNEQEQDATNYANQMRGGNCPLKHSGRPGECLFWGSGGAWTAADAVNDWISEKPNCPECGHYLQVIASDITQVGCVRMICDSGDTWIQCDYS</sequence>
<dbReference type="PANTHER" id="PTHR10334">
    <property type="entry name" value="CYSTEINE-RICH SECRETORY PROTEIN-RELATED"/>
    <property type="match status" value="1"/>
</dbReference>
<proteinExistence type="predicted"/>
<protein>
    <submittedName>
        <fullName evidence="3">Cysteine-rich secretory protein</fullName>
    </submittedName>
</protein>
<keyword evidence="1" id="KW-0732">Signal</keyword>
<dbReference type="InterPro" id="IPR001283">
    <property type="entry name" value="CRISP-related"/>
</dbReference>
<keyword evidence="4" id="KW-1185">Reference proteome</keyword>
<dbReference type="STRING" id="29655.A0A0K9PMH2"/>
<evidence type="ECO:0000313" key="3">
    <source>
        <dbReference type="EMBL" id="KMZ69435.1"/>
    </source>
</evidence>
<evidence type="ECO:0000313" key="4">
    <source>
        <dbReference type="Proteomes" id="UP000036987"/>
    </source>
</evidence>
<feature type="domain" description="SCP" evidence="2">
    <location>
        <begin position="21"/>
        <end position="136"/>
    </location>
</feature>
<evidence type="ECO:0000256" key="1">
    <source>
        <dbReference type="SAM" id="SignalP"/>
    </source>
</evidence>
<dbReference type="SMART" id="SM00198">
    <property type="entry name" value="SCP"/>
    <property type="match status" value="1"/>
</dbReference>
<dbReference type="EMBL" id="LFYR01000769">
    <property type="protein sequence ID" value="KMZ69435.1"/>
    <property type="molecule type" value="Genomic_DNA"/>
</dbReference>
<feature type="signal peptide" evidence="1">
    <location>
        <begin position="1"/>
        <end position="19"/>
    </location>
</feature>
<dbReference type="Gene3D" id="3.40.33.10">
    <property type="entry name" value="CAP"/>
    <property type="match status" value="1"/>
</dbReference>
<dbReference type="PRINTS" id="PR00837">
    <property type="entry name" value="V5TPXLIKE"/>
</dbReference>
<dbReference type="SUPFAM" id="SSF55797">
    <property type="entry name" value="PR-1-like"/>
    <property type="match status" value="1"/>
</dbReference>